<dbReference type="Proteomes" id="UP000494206">
    <property type="component" value="Unassembled WGS sequence"/>
</dbReference>
<keyword evidence="7 10" id="KW-0464">Manganese</keyword>
<evidence type="ECO:0000256" key="4">
    <source>
        <dbReference type="ARBA" id="ARBA00022596"/>
    </source>
</evidence>
<sequence length="448" mass="51559">MATCEELDKIAPKLNGRREGTFAYITIKDRWPKIVTKIVDSLKRDMKQITLDYGEEAEADVRSFMEVLSKLRYLIMTDKPLTNFYDNAPDATMWNELLDDLRDKDPQLECETLTWYRGDWLFVECYLYRTIYGAAYSTIKLRDYDYFKSSKIASFTDHISHMEDSISYLLSIVEDGAPVHETFGLNCMIKTSLWGNRADMSLTGGDNSVMNQSAMHASSKLDDLILVNDIDKAVVEYLYPLVKNKEGLTNRRIDIILDNAGIELVCDLVLAEYFLSMRFADKIVVHGKSYPWFVSDVTKQDFDWTINALMNSTEICQKLASRLQKRVDDKTIEFKSHPFWTYPHAYFQMKGTAPDLYEDLAQAKFAFFKGDLNYRKLVGDRDWDLETSFKVSLRGFSPCPFMALRTLKAETVVGLSKEKVCQLTNEYDESTDWMVSGKYAVCQLSGSS</sequence>
<dbReference type="GO" id="GO:0005634">
    <property type="term" value="C:nucleus"/>
    <property type="evidence" value="ECO:0007669"/>
    <property type="project" value="TreeGrafter"/>
</dbReference>
<dbReference type="GO" id="GO:0046872">
    <property type="term" value="F:metal ion binding"/>
    <property type="evidence" value="ECO:0007669"/>
    <property type="project" value="UniProtKB-UniRule"/>
</dbReference>
<evidence type="ECO:0000313" key="12">
    <source>
        <dbReference type="EMBL" id="CAB3397488.1"/>
    </source>
</evidence>
<dbReference type="PANTHER" id="PTHR12260:SF6">
    <property type="entry name" value="DAMAGE-CONTROL PHOSPHATASE ARMT1"/>
    <property type="match status" value="1"/>
</dbReference>
<dbReference type="InterPro" id="IPR039763">
    <property type="entry name" value="ARMT1"/>
</dbReference>
<evidence type="ECO:0000256" key="2">
    <source>
        <dbReference type="ARBA" id="ARBA00001326"/>
    </source>
</evidence>
<accession>A0A8S1EBP7</accession>
<keyword evidence="4" id="KW-0533">Nickel</keyword>
<protein>
    <recommendedName>
        <fullName evidence="10">Sugar phosphate phosphatase</fullName>
        <ecNumber evidence="10">2.1.1.-</ecNumber>
        <ecNumber evidence="10">3.1.3.-</ecNumber>
    </recommendedName>
</protein>
<evidence type="ECO:0000256" key="1">
    <source>
        <dbReference type="ARBA" id="ARBA00000807"/>
    </source>
</evidence>
<comment type="caution">
    <text evidence="12">The sequence shown here is derived from an EMBL/GenBank/DDBJ whole genome shotgun (WGS) entry which is preliminary data.</text>
</comment>
<keyword evidence="13" id="KW-1185">Reference proteome</keyword>
<dbReference type="GO" id="GO:0006974">
    <property type="term" value="P:DNA damage response"/>
    <property type="evidence" value="ECO:0007669"/>
    <property type="project" value="TreeGrafter"/>
</dbReference>
<evidence type="ECO:0000256" key="6">
    <source>
        <dbReference type="ARBA" id="ARBA00022801"/>
    </source>
</evidence>
<dbReference type="SUPFAM" id="SSF111321">
    <property type="entry name" value="AF1104-like"/>
    <property type="match status" value="1"/>
</dbReference>
<keyword evidence="10" id="KW-0808">Transferase</keyword>
<dbReference type="InterPro" id="IPR002791">
    <property type="entry name" value="ARMT1-like_metal-bd"/>
</dbReference>
<dbReference type="Pfam" id="PF01937">
    <property type="entry name" value="ARMT1-like_dom"/>
    <property type="match status" value="1"/>
</dbReference>
<comment type="catalytic activity">
    <reaction evidence="9 10">
        <text>beta-D-fructose 6-phosphate = dihydroxyacetone + D-glyceraldehyde 3-phosphate</text>
        <dbReference type="Rhea" id="RHEA:28002"/>
        <dbReference type="ChEBI" id="CHEBI:16016"/>
        <dbReference type="ChEBI" id="CHEBI:57634"/>
        <dbReference type="ChEBI" id="CHEBI:59776"/>
    </reaction>
</comment>
<evidence type="ECO:0000256" key="9">
    <source>
        <dbReference type="ARBA" id="ARBA00048809"/>
    </source>
</evidence>
<comment type="similarity">
    <text evidence="3 10">Belongs to the damage-control phosphatase family. Sugar phosphate phosphatase III subfamily.</text>
</comment>
<evidence type="ECO:0000256" key="3">
    <source>
        <dbReference type="ARBA" id="ARBA00009519"/>
    </source>
</evidence>
<dbReference type="GO" id="GO:0051998">
    <property type="term" value="F:protein carboxyl O-methyltransferase activity"/>
    <property type="evidence" value="ECO:0007669"/>
    <property type="project" value="UniProtKB-UniRule"/>
</dbReference>
<evidence type="ECO:0000259" key="11">
    <source>
        <dbReference type="Pfam" id="PF01937"/>
    </source>
</evidence>
<comment type="catalytic activity">
    <reaction evidence="2 10">
        <text>beta-D-fructose 1-phosphate + H2O = D-fructose + phosphate</text>
        <dbReference type="Rhea" id="RHEA:35603"/>
        <dbReference type="ChEBI" id="CHEBI:15377"/>
        <dbReference type="ChEBI" id="CHEBI:37721"/>
        <dbReference type="ChEBI" id="CHEBI:43474"/>
        <dbReference type="ChEBI" id="CHEBI:138881"/>
    </reaction>
</comment>
<dbReference type="GO" id="GO:0030643">
    <property type="term" value="P:intracellular phosphate ion homeostasis"/>
    <property type="evidence" value="ECO:0007669"/>
    <property type="project" value="UniProtKB-ARBA"/>
</dbReference>
<comment type="function">
    <text evidence="8 10">Metal-dependent phosphatase that shows phosphatase activity against several substrates, including fructose-1-phosphate and fructose-6-phosphate. Its preference for fructose-1-phosphate, a strong glycating agent that causes DNA damage rather than a canonical yeast metabolite, suggests a damage-control function in hexose phosphate metabolism. Has also been shown to have O-methyltransferase activity that methylates glutamate residues of target proteins to form gamma-glutamyl methyl ester residues. Possibly methylates PCNA, suggesting it is involved in the DNA damage response.</text>
</comment>
<comment type="domain">
    <text evidence="10">Subfamily III proteins have a conserved RTxK motif about 40-50 residues from the C-terminus; the threonine may be replaced by serine or cysteine.</text>
</comment>
<evidence type="ECO:0000256" key="8">
    <source>
        <dbReference type="ARBA" id="ARBA00045980"/>
    </source>
</evidence>
<keyword evidence="6 10" id="KW-0378">Hydrolase</keyword>
<dbReference type="GO" id="GO:0032259">
    <property type="term" value="P:methylation"/>
    <property type="evidence" value="ECO:0007669"/>
    <property type="project" value="UniProtKB-KW"/>
</dbReference>
<dbReference type="InterPro" id="IPR036075">
    <property type="entry name" value="ARMT-1-like_metal-bd_sf"/>
</dbReference>
<dbReference type="PANTHER" id="PTHR12260">
    <property type="entry name" value="DAMAGE-CONTROL PHOSPHATASE ARMT1"/>
    <property type="match status" value="1"/>
</dbReference>
<keyword evidence="10" id="KW-0489">Methyltransferase</keyword>
<gene>
    <name evidence="12" type="ORF">CBOVIS_LOCUS887</name>
</gene>
<name>A0A8S1EBP7_9PELO</name>
<evidence type="ECO:0000256" key="7">
    <source>
        <dbReference type="ARBA" id="ARBA00023211"/>
    </source>
</evidence>
<dbReference type="AlphaFoldDB" id="A0A8S1EBP7"/>
<comment type="catalytic activity">
    <reaction evidence="1 10">
        <text>L-glutamyl-[protein] + S-adenosyl-L-methionine = [protein]-L-glutamate 5-O-methyl ester + S-adenosyl-L-homocysteine</text>
        <dbReference type="Rhea" id="RHEA:24452"/>
        <dbReference type="Rhea" id="RHEA-COMP:10208"/>
        <dbReference type="Rhea" id="RHEA-COMP:10311"/>
        <dbReference type="ChEBI" id="CHEBI:29973"/>
        <dbReference type="ChEBI" id="CHEBI:57856"/>
        <dbReference type="ChEBI" id="CHEBI:59789"/>
        <dbReference type="ChEBI" id="CHEBI:82795"/>
    </reaction>
</comment>
<evidence type="ECO:0000256" key="10">
    <source>
        <dbReference type="RuleBase" id="RU367030"/>
    </source>
</evidence>
<dbReference type="Gene3D" id="3.40.50.10880">
    <property type="entry name" value="Uncharacterised protein PF01937, DUF89, domain 3"/>
    <property type="match status" value="1"/>
</dbReference>
<evidence type="ECO:0000256" key="5">
    <source>
        <dbReference type="ARBA" id="ARBA00022723"/>
    </source>
</evidence>
<dbReference type="FunFam" id="3.40.50.10880:FF:000005">
    <property type="entry name" value="DUF89-domain-containing protein"/>
    <property type="match status" value="1"/>
</dbReference>
<organism evidence="12 13">
    <name type="scientific">Caenorhabditis bovis</name>
    <dbReference type="NCBI Taxonomy" id="2654633"/>
    <lineage>
        <taxon>Eukaryota</taxon>
        <taxon>Metazoa</taxon>
        <taxon>Ecdysozoa</taxon>
        <taxon>Nematoda</taxon>
        <taxon>Chromadorea</taxon>
        <taxon>Rhabditida</taxon>
        <taxon>Rhabditina</taxon>
        <taxon>Rhabditomorpha</taxon>
        <taxon>Rhabditoidea</taxon>
        <taxon>Rhabditidae</taxon>
        <taxon>Peloderinae</taxon>
        <taxon>Caenorhabditis</taxon>
    </lineage>
</organism>
<comment type="cofactor">
    <cofactor evidence="10">
        <name>Mn(2+)</name>
        <dbReference type="ChEBI" id="CHEBI:29035"/>
    </cofactor>
    <cofactor evidence="10">
        <name>Ni(2+)</name>
        <dbReference type="ChEBI" id="CHEBI:49786"/>
    </cofactor>
</comment>
<dbReference type="EMBL" id="CADEPM010000001">
    <property type="protein sequence ID" value="CAB3397488.1"/>
    <property type="molecule type" value="Genomic_DNA"/>
</dbReference>
<dbReference type="GO" id="GO:0016791">
    <property type="term" value="F:phosphatase activity"/>
    <property type="evidence" value="ECO:0007669"/>
    <property type="project" value="TreeGrafter"/>
</dbReference>
<dbReference type="EC" id="2.1.1.-" evidence="10"/>
<dbReference type="GO" id="GO:0016462">
    <property type="term" value="F:pyrophosphatase activity"/>
    <property type="evidence" value="ECO:0007669"/>
    <property type="project" value="UniProtKB-ARBA"/>
</dbReference>
<dbReference type="OrthoDB" id="541375at2759"/>
<evidence type="ECO:0000313" key="13">
    <source>
        <dbReference type="Proteomes" id="UP000494206"/>
    </source>
</evidence>
<dbReference type="Gene3D" id="1.20.930.60">
    <property type="match status" value="1"/>
</dbReference>
<feature type="domain" description="Damage-control phosphatase ARMT1-like metal-binding" evidence="11">
    <location>
        <begin position="26"/>
        <end position="419"/>
    </location>
</feature>
<reference evidence="12 13" key="1">
    <citation type="submission" date="2020-04" db="EMBL/GenBank/DDBJ databases">
        <authorList>
            <person name="Laetsch R D."/>
            <person name="Stevens L."/>
            <person name="Kumar S."/>
            <person name="Blaxter L. M."/>
        </authorList>
    </citation>
    <scope>NUCLEOTIDE SEQUENCE [LARGE SCALE GENOMIC DNA]</scope>
</reference>
<keyword evidence="5 10" id="KW-0479">Metal-binding</keyword>
<proteinExistence type="inferred from homology"/>
<dbReference type="EC" id="3.1.3.-" evidence="10"/>